<keyword evidence="2" id="KW-1185">Reference proteome</keyword>
<dbReference type="EMBL" id="CAJC01000119">
    <property type="protein sequence ID" value="CCI52767.1"/>
    <property type="molecule type" value="Genomic_DNA"/>
</dbReference>
<evidence type="ECO:0000313" key="2">
    <source>
        <dbReference type="Proteomes" id="UP000035720"/>
    </source>
</evidence>
<gene>
    <name evidence="1" type="ORF">BN13_2050001</name>
</gene>
<dbReference type="Proteomes" id="UP000035720">
    <property type="component" value="Unassembled WGS sequence"/>
</dbReference>
<evidence type="ECO:0000313" key="1">
    <source>
        <dbReference type="EMBL" id="CCI52767.1"/>
    </source>
</evidence>
<accession>A0A077MD26</accession>
<dbReference type="STRING" id="1193518.BN13_2050001"/>
<protein>
    <submittedName>
        <fullName evidence="1">Uncharacterized protein</fullName>
    </submittedName>
</protein>
<name>A0A077MD26_9MICO</name>
<proteinExistence type="predicted"/>
<reference evidence="1 2" key="1">
    <citation type="journal article" date="2013" name="ISME J.">
        <title>A metabolic model for members of the genus Tetrasphaera involved in enhanced biological phosphorus removal.</title>
        <authorList>
            <person name="Kristiansen R."/>
            <person name="Nguyen H.T.T."/>
            <person name="Saunders A.M."/>
            <person name="Nielsen J.L."/>
            <person name="Wimmer R."/>
            <person name="Le V.Q."/>
            <person name="McIlroy S.J."/>
            <person name="Petrovski S."/>
            <person name="Seviour R.J."/>
            <person name="Calteau A."/>
            <person name="Nielsen K.L."/>
            <person name="Nielsen P.H."/>
        </authorList>
    </citation>
    <scope>NUCLEOTIDE SEQUENCE [LARGE SCALE GENOMIC DNA]</scope>
    <source>
        <strain evidence="1 2">Ben 74</strain>
    </source>
</reference>
<dbReference type="AlphaFoldDB" id="A0A077MD26"/>
<organism evidence="1 2">
    <name type="scientific">Nostocoides jenkinsii Ben 74</name>
    <dbReference type="NCBI Taxonomy" id="1193518"/>
    <lineage>
        <taxon>Bacteria</taxon>
        <taxon>Bacillati</taxon>
        <taxon>Actinomycetota</taxon>
        <taxon>Actinomycetes</taxon>
        <taxon>Micrococcales</taxon>
        <taxon>Intrasporangiaceae</taxon>
        <taxon>Nostocoides</taxon>
    </lineage>
</organism>
<comment type="caution">
    <text evidence="1">The sequence shown here is derived from an EMBL/GenBank/DDBJ whole genome shotgun (WGS) entry which is preliminary data.</text>
</comment>
<sequence>MYCFDFHMLRDLACFLEEILEVY</sequence>